<keyword evidence="3" id="KW-1185">Reference proteome</keyword>
<accession>X6N343</accession>
<gene>
    <name evidence="2" type="ORF">RFI_17048</name>
</gene>
<protein>
    <submittedName>
        <fullName evidence="2">Uncharacterized protein</fullName>
    </submittedName>
</protein>
<dbReference type="AlphaFoldDB" id="X6N343"/>
<evidence type="ECO:0000256" key="1">
    <source>
        <dbReference type="SAM" id="MobiDB-lite"/>
    </source>
</evidence>
<name>X6N343_RETFI</name>
<dbReference type="Proteomes" id="UP000023152">
    <property type="component" value="Unassembled WGS sequence"/>
</dbReference>
<comment type="caution">
    <text evidence="2">The sequence shown here is derived from an EMBL/GenBank/DDBJ whole genome shotgun (WGS) entry which is preliminary data.</text>
</comment>
<organism evidence="2 3">
    <name type="scientific">Reticulomyxa filosa</name>
    <dbReference type="NCBI Taxonomy" id="46433"/>
    <lineage>
        <taxon>Eukaryota</taxon>
        <taxon>Sar</taxon>
        <taxon>Rhizaria</taxon>
        <taxon>Retaria</taxon>
        <taxon>Foraminifera</taxon>
        <taxon>Monothalamids</taxon>
        <taxon>Reticulomyxidae</taxon>
        <taxon>Reticulomyxa</taxon>
    </lineage>
</organism>
<sequence>EILIENGYLDKNKPETHMTDVHIPKDIDIPLAPELVILRSRLSSGVPAGRKYEPVLPAWMYIYRKYIDPRSAPYMINVSWKLRITMLHHYQAAQAWSHAANNRTLRSIRQFDGGLSNAAKVISPHSFSNKSEQVQVEITTSSAESPSAQQQQPSSKERQEDEQLLSDQMLEENFLTLVKDIRAMLDAVFDGKVQLLKKRKKLTFFTIKNIFFLRCMSYKKKNFPFRGIVFFVYKNQKALPSFK</sequence>
<proteinExistence type="predicted"/>
<feature type="non-terminal residue" evidence="2">
    <location>
        <position position="1"/>
    </location>
</feature>
<evidence type="ECO:0000313" key="2">
    <source>
        <dbReference type="EMBL" id="ETO20169.1"/>
    </source>
</evidence>
<dbReference type="EMBL" id="ASPP01012861">
    <property type="protein sequence ID" value="ETO20169.1"/>
    <property type="molecule type" value="Genomic_DNA"/>
</dbReference>
<feature type="compositionally biased region" description="Low complexity" evidence="1">
    <location>
        <begin position="141"/>
        <end position="154"/>
    </location>
</feature>
<feature type="region of interest" description="Disordered" evidence="1">
    <location>
        <begin position="138"/>
        <end position="162"/>
    </location>
</feature>
<evidence type="ECO:0000313" key="3">
    <source>
        <dbReference type="Proteomes" id="UP000023152"/>
    </source>
</evidence>
<reference evidence="2 3" key="1">
    <citation type="journal article" date="2013" name="Curr. Biol.">
        <title>The Genome of the Foraminiferan Reticulomyxa filosa.</title>
        <authorList>
            <person name="Glockner G."/>
            <person name="Hulsmann N."/>
            <person name="Schleicher M."/>
            <person name="Noegel A.A."/>
            <person name="Eichinger L."/>
            <person name="Gallinger C."/>
            <person name="Pawlowski J."/>
            <person name="Sierra R."/>
            <person name="Euteneuer U."/>
            <person name="Pillet L."/>
            <person name="Moustafa A."/>
            <person name="Platzer M."/>
            <person name="Groth M."/>
            <person name="Szafranski K."/>
            <person name="Schliwa M."/>
        </authorList>
    </citation>
    <scope>NUCLEOTIDE SEQUENCE [LARGE SCALE GENOMIC DNA]</scope>
</reference>